<name>A0AAD3S727_NEPGR</name>
<keyword evidence="1" id="KW-0732">Signal</keyword>
<comment type="caution">
    <text evidence="2">The sequence shown here is derived from an EMBL/GenBank/DDBJ whole genome shotgun (WGS) entry which is preliminary data.</text>
</comment>
<protein>
    <submittedName>
        <fullName evidence="2">Uncharacterized protein</fullName>
    </submittedName>
</protein>
<sequence length="71" mass="7641">MASKQVAVFLLIAAMALIMMSSSIEEVEAYTDEACYEGCIANCMAVEGATVPICRAQCLPICEYSESRRPG</sequence>
<dbReference type="Proteomes" id="UP001279734">
    <property type="component" value="Unassembled WGS sequence"/>
</dbReference>
<dbReference type="AlphaFoldDB" id="A0AAD3S727"/>
<organism evidence="2 3">
    <name type="scientific">Nepenthes gracilis</name>
    <name type="common">Slender pitcher plant</name>
    <dbReference type="NCBI Taxonomy" id="150966"/>
    <lineage>
        <taxon>Eukaryota</taxon>
        <taxon>Viridiplantae</taxon>
        <taxon>Streptophyta</taxon>
        <taxon>Embryophyta</taxon>
        <taxon>Tracheophyta</taxon>
        <taxon>Spermatophyta</taxon>
        <taxon>Magnoliopsida</taxon>
        <taxon>eudicotyledons</taxon>
        <taxon>Gunneridae</taxon>
        <taxon>Pentapetalae</taxon>
        <taxon>Caryophyllales</taxon>
        <taxon>Nepenthaceae</taxon>
        <taxon>Nepenthes</taxon>
    </lineage>
</organism>
<proteinExistence type="predicted"/>
<evidence type="ECO:0000313" key="3">
    <source>
        <dbReference type="Proteomes" id="UP001279734"/>
    </source>
</evidence>
<evidence type="ECO:0000313" key="2">
    <source>
        <dbReference type="EMBL" id="GMH05633.1"/>
    </source>
</evidence>
<accession>A0AAD3S727</accession>
<evidence type="ECO:0000256" key="1">
    <source>
        <dbReference type="SAM" id="SignalP"/>
    </source>
</evidence>
<reference evidence="2" key="1">
    <citation type="submission" date="2023-05" db="EMBL/GenBank/DDBJ databases">
        <title>Nepenthes gracilis genome sequencing.</title>
        <authorList>
            <person name="Fukushima K."/>
        </authorList>
    </citation>
    <scope>NUCLEOTIDE SEQUENCE</scope>
    <source>
        <strain evidence="2">SING2019-196</strain>
    </source>
</reference>
<keyword evidence="3" id="KW-1185">Reference proteome</keyword>
<feature type="chain" id="PRO_5042009267" evidence="1">
    <location>
        <begin position="30"/>
        <end position="71"/>
    </location>
</feature>
<gene>
    <name evidence="2" type="ORF">Nepgr_007473</name>
</gene>
<dbReference type="EMBL" id="BSYO01000006">
    <property type="protein sequence ID" value="GMH05633.1"/>
    <property type="molecule type" value="Genomic_DNA"/>
</dbReference>
<feature type="signal peptide" evidence="1">
    <location>
        <begin position="1"/>
        <end position="29"/>
    </location>
</feature>